<dbReference type="Proteomes" id="UP001055149">
    <property type="component" value="Unassembled WGS sequence"/>
</dbReference>
<accession>A0ABQ5JIU7</accession>
<dbReference type="Pfam" id="PF00535">
    <property type="entry name" value="Glycos_transf_2"/>
    <property type="match status" value="1"/>
</dbReference>
<dbReference type="InterPro" id="IPR029044">
    <property type="entry name" value="Nucleotide-diphossugar_trans"/>
</dbReference>
<reference evidence="2" key="1">
    <citation type="journal article" date="2022" name="Int. J. Syst. Evol. Microbiol.">
        <title>A novel species of lactic acid bacteria, Ligilactobacillus pabuli sp. nov., isolated from alfalfa silage.</title>
        <authorList>
            <person name="Tohno M."/>
            <person name="Tanizawa Y."/>
            <person name="Sawada H."/>
            <person name="Sakamoto M."/>
            <person name="Ohkuma M."/>
            <person name="Kobayashi H."/>
        </authorList>
    </citation>
    <scope>NUCLEOTIDE SEQUENCE</scope>
    <source>
        <strain evidence="2">AF129</strain>
    </source>
</reference>
<dbReference type="EMBL" id="BQXH01000005">
    <property type="protein sequence ID" value="GKS81010.1"/>
    <property type="molecule type" value="Genomic_DNA"/>
</dbReference>
<dbReference type="PANTHER" id="PTHR22916:SF3">
    <property type="entry name" value="UDP-GLCNAC:BETAGAL BETA-1,3-N-ACETYLGLUCOSAMINYLTRANSFERASE-LIKE PROTEIN 1"/>
    <property type="match status" value="1"/>
</dbReference>
<evidence type="ECO:0000313" key="3">
    <source>
        <dbReference type="Proteomes" id="UP001055149"/>
    </source>
</evidence>
<keyword evidence="2" id="KW-0808">Transferase</keyword>
<dbReference type="Gene3D" id="3.90.550.10">
    <property type="entry name" value="Spore Coat Polysaccharide Biosynthesis Protein SpsA, Chain A"/>
    <property type="match status" value="1"/>
</dbReference>
<comment type="caution">
    <text evidence="2">The sequence shown here is derived from an EMBL/GenBank/DDBJ whole genome shotgun (WGS) entry which is preliminary data.</text>
</comment>
<dbReference type="RefSeq" id="WP_244054785.1">
    <property type="nucleotide sequence ID" value="NZ_BQXH01000005.1"/>
</dbReference>
<dbReference type="SUPFAM" id="SSF53448">
    <property type="entry name" value="Nucleotide-diphospho-sugar transferases"/>
    <property type="match status" value="1"/>
</dbReference>
<feature type="domain" description="Glycosyltransferase 2-like" evidence="1">
    <location>
        <begin position="6"/>
        <end position="132"/>
    </location>
</feature>
<keyword evidence="3" id="KW-1185">Reference proteome</keyword>
<proteinExistence type="predicted"/>
<dbReference type="GO" id="GO:0016757">
    <property type="term" value="F:glycosyltransferase activity"/>
    <property type="evidence" value="ECO:0007669"/>
    <property type="project" value="UniProtKB-KW"/>
</dbReference>
<keyword evidence="2" id="KW-0328">Glycosyltransferase</keyword>
<sequence>MNPLLSIVLPLFNSEEYIERTINSVASSIENQEDTVEVLLVDDGSTDSTVEIVKNVIALKPCFRLLLTEHSGVSGTRNRGLSEAKGEYITFFDSDDLFKNGYVKLLKQVLDSNDKPDLIITDINQDKLEKVLLESDSDRMPLLESLVDIGKVRCSSGIHSKFYKKQFLVDHKIQFNDNLVMAEDLLFNFDVVKKAKNVLLTQFDFYYQLENHTMHKFREYNLQNEKLFNQLLEEYFKDYQISGKLKPLIKLRLTGYMFLLNWYFADLLATNKLSLNDCSEQIKQIAESGHYIEAFKDDEFDGIIGRKHAIFRKLLLRGHYKLVLVLNSWLWKVKH</sequence>
<protein>
    <submittedName>
        <fullName evidence="2">N-acetylglucosaminyltransferase</fullName>
    </submittedName>
</protein>
<organism evidence="2 3">
    <name type="scientific">Ligilactobacillus pabuli</name>
    <dbReference type="NCBI Taxonomy" id="2886039"/>
    <lineage>
        <taxon>Bacteria</taxon>
        <taxon>Bacillati</taxon>
        <taxon>Bacillota</taxon>
        <taxon>Bacilli</taxon>
        <taxon>Lactobacillales</taxon>
        <taxon>Lactobacillaceae</taxon>
        <taxon>Ligilactobacillus</taxon>
    </lineage>
</organism>
<dbReference type="PANTHER" id="PTHR22916">
    <property type="entry name" value="GLYCOSYLTRANSFERASE"/>
    <property type="match status" value="1"/>
</dbReference>
<evidence type="ECO:0000259" key="1">
    <source>
        <dbReference type="Pfam" id="PF00535"/>
    </source>
</evidence>
<evidence type="ECO:0000313" key="2">
    <source>
        <dbReference type="EMBL" id="GKS81010.1"/>
    </source>
</evidence>
<dbReference type="CDD" id="cd00761">
    <property type="entry name" value="Glyco_tranf_GTA_type"/>
    <property type="match status" value="1"/>
</dbReference>
<dbReference type="InterPro" id="IPR001173">
    <property type="entry name" value="Glyco_trans_2-like"/>
</dbReference>
<gene>
    <name evidence="2" type="ORF">LPAF129_06950</name>
</gene>
<name>A0ABQ5JIU7_9LACO</name>